<keyword evidence="8 10" id="KW-1015">Disulfide bond</keyword>
<dbReference type="Gene3D" id="4.10.110.10">
    <property type="entry name" value="Spasmolytic Protein, domain 1"/>
    <property type="match status" value="1"/>
</dbReference>
<dbReference type="KEGG" id="bfo:118409181"/>
<dbReference type="SUPFAM" id="SSF50370">
    <property type="entry name" value="Ricin B-like lectins"/>
    <property type="match status" value="1"/>
</dbReference>
<dbReference type="SMART" id="SM00060">
    <property type="entry name" value="FN3"/>
    <property type="match status" value="2"/>
</dbReference>
<dbReference type="GO" id="GO:0007155">
    <property type="term" value="P:cell adhesion"/>
    <property type="evidence" value="ECO:0007669"/>
    <property type="project" value="InterPro"/>
</dbReference>
<feature type="domain" description="LCCL" evidence="14">
    <location>
        <begin position="121"/>
        <end position="166"/>
    </location>
</feature>
<evidence type="ECO:0000256" key="6">
    <source>
        <dbReference type="ARBA" id="ARBA00022837"/>
    </source>
</evidence>
<comment type="caution">
    <text evidence="10">Lacks conserved residue(s) required for the propagation of feature annotation.</text>
</comment>
<dbReference type="Gene3D" id="3.50.4.10">
    <property type="entry name" value="Hepatocyte Growth Factor"/>
    <property type="match status" value="1"/>
</dbReference>
<dbReference type="Gene3D" id="2.60.40.10">
    <property type="entry name" value="Immunoglobulins"/>
    <property type="match status" value="2"/>
</dbReference>
<dbReference type="InterPro" id="IPR035992">
    <property type="entry name" value="Ricin_B-like_lectins"/>
</dbReference>
<feature type="region of interest" description="Disordered" evidence="11">
    <location>
        <begin position="725"/>
        <end position="750"/>
    </location>
</feature>
<dbReference type="SUPFAM" id="SSF49785">
    <property type="entry name" value="Galactose-binding domain-like"/>
    <property type="match status" value="2"/>
</dbReference>
<feature type="region of interest" description="Disordered" evidence="11">
    <location>
        <begin position="1521"/>
        <end position="1621"/>
    </location>
</feature>
<proteinExistence type="inferred from homology"/>
<dbReference type="CDD" id="cd00037">
    <property type="entry name" value="CLECT"/>
    <property type="match status" value="1"/>
</dbReference>
<dbReference type="Gene3D" id="2.170.130.20">
    <property type="entry name" value="LCCL-like domain"/>
    <property type="match status" value="1"/>
</dbReference>
<accession>A0A9J7HVC0</accession>
<comment type="subunit">
    <text evidence="3">Homotrimer.</text>
</comment>
<keyword evidence="19" id="KW-1185">Reference proteome</keyword>
<name>A0A9J7HVC0_BRAFL</name>
<feature type="disulfide bond" evidence="10">
    <location>
        <begin position="673"/>
        <end position="699"/>
    </location>
</feature>
<dbReference type="SMART" id="SM00034">
    <property type="entry name" value="CLECT"/>
    <property type="match status" value="1"/>
</dbReference>
<evidence type="ECO:0000256" key="3">
    <source>
        <dbReference type="ARBA" id="ARBA00011233"/>
    </source>
</evidence>
<dbReference type="PANTHER" id="PTHR45713">
    <property type="entry name" value="FTP DOMAIN-CONTAINING PROTEIN"/>
    <property type="match status" value="1"/>
</dbReference>
<sequence>MSAQTSSAVCRIKIVVIQPSRPYRLDPTQGYIRREDHACLGGLYDISSHGNTNLATCAHLCTVSGSCGAFVHVPGDSASSCTLKQACPAPGNFPGADLYFKRLCNATATLSLTSRVSVFTIVCPPGCASVAGTIYGDGMYSANSSVCKAAVHHGWIRDELGGAVTVRKYTPNLDRTTYTTTRNGVTALWYNGRDGTSFYFLHGCDSVMTASSRSREFYSNSPFDKNSECKLHIIGNPGGMIAPKFKFSLSDEDELEVNSGPNKGYFVGKYTNTARYYFGIPDVHEAFFDLTTGSQDTGQYLWVTWNTTDIKPHCPFGWRAWRDSCYYFGRSDVPYETAVSACHNMAAHVVEINSEAEQEILRVITSAKDGDKYWVGLRFSQSNSWYNWWNQVPLAAQSSWWSAGTDKTAAFGSDTCVIMGRTAGFQWTTQHCGLGARVVCEIEGLVCGTIFSISRTVYADARPWVELDFGREIYLAAIETSGDVTTNCYIKAYSLQTSTDGVVYNDHGNSSEPCTRVKVYQANTDPGTVVRTFIQPRVSSRYLRVLPVAWFGRPALTLGVLGCESALIAARHTGTVLGVFNMGPELSFPAARHHCTKFHSRMASPSELRAAFEAGESIFRHGWLTDQTHRYILERLSPASNYHYTGIINWGVRPSSSLRRVWCMQPMSERLGCSTPLVARQPCAWDDVTPHECELHGCCWDPYPGYPACFRKTAGTNIALGKRTRQSTTLDANSHSWHGNDGVRTTEGCNEGNGTCVRTDNVTSPDHWWYVDLDRQWAIDRVTVVKPVSVNINPFFIHIGDNGQSVSANPQCGQDHSIAASQSELTIPCGGMRGRYVGIRLTQLGEPRRLEFSEFEVYPVSDEANIGGINVAALSSGGQCVNASQNGTTCSGIIDGQLTPRPGQLGWLSSQGVGSWVQLKFDGYYFINRAKIAQSTWVTGQIRTIRLTFDDGSYEDVELRQREGSDQYDVTQVYYDEFLFDTTKTDSVKMTVLTTYTASTSGFIEAQFITAYPEEFELIPALARFRQHIDRRSRMPVLAEASNLSLADCAIRCLEEPTFFCQSFQYKAGIRHCEMFGWAAPKDGVERLVVDSSVSYFERNFETYLLIEWTPRMTCSCMYANSASRVPQIGPCLAHHPRYHWLHTAEGTLRNGETSQCLELLPNNAIVTTDCSPIRESIFFEVKEDALSWRVLGREVCFDNIDGSIELVNCYAGRKVLRKLPLHEVTELLTMSTPCDAREDPTTNVTGILLAEVGPGTVSAHWNLSEYACETSTVLVAQTNLRTSLTTSWNVYWDTDFLMFTNLGLEVPYLLEVYIMTQRSHIYLSYSRRIMLRGNDVWIQNLTVSMVTEESFYVTWNVTSSLVMGYQVTYHLMGSENIGELYVHYPEVHLRGLLPGVEYNVSARAITTAFEGSASSLQQYTVVDSPRDFRAVTVTDRSATLVWTAPEGEVVAFLLELIPVLAPSEAANTSLSNSLTTADLTGLAPLQPYVAKLYAVGHAGVSGGVSAPWITGTATEEQTLISTSVSSTESTNTTSVPTRARSTTENMPDTTDDILEGQGGNQESDLDTDVLSEDGFGGFAPLSPSESLESENPEQDSDVGSSSSDDADEQYHPDKSSSDAFVADDVATSQTFPPLMVEGLAIPAIDIVDVNNIAAADPVALVEALARTMQPDLDDYPVFTESVNRPLTNNARTLSFNSCKRALERLKIASERLRTTNAVSVLAQLCESVIKACKDKSLEEKLAYLTVLDNLNDDLARKVVATDDVRRITTDMLRSVGHVFHEALGQDDSATNDYVLSPEERQDLRRRKEEERDQMKRAVVARGRRTLNVMADRLRRELTPGGPAIRIDTDSLCLQVQKIHGEGLTDDRLNDTGVNIAFPSADKLFKGFQPRYIHAKVRGNFF</sequence>
<evidence type="ECO:0000259" key="15">
    <source>
        <dbReference type="PROSITE" id="PS50853"/>
    </source>
</evidence>
<dbReference type="InterPro" id="IPR036609">
    <property type="entry name" value="LCCL_sf"/>
</dbReference>
<dbReference type="SMART" id="SM00018">
    <property type="entry name" value="PD"/>
    <property type="match status" value="1"/>
</dbReference>
<dbReference type="PROSITE" id="PS50041">
    <property type="entry name" value="C_TYPE_LECTIN_2"/>
    <property type="match status" value="1"/>
</dbReference>
<dbReference type="SMART" id="SM00473">
    <property type="entry name" value="PAN_AP"/>
    <property type="match status" value="1"/>
</dbReference>
<evidence type="ECO:0000256" key="1">
    <source>
        <dbReference type="ARBA" id="ARBA00002219"/>
    </source>
</evidence>
<evidence type="ECO:0000256" key="7">
    <source>
        <dbReference type="ARBA" id="ARBA00022974"/>
    </source>
</evidence>
<keyword evidence="4" id="KW-0479">Metal-binding</keyword>
<dbReference type="Gene3D" id="3.10.100.10">
    <property type="entry name" value="Mannose-Binding Protein A, subunit A"/>
    <property type="match status" value="2"/>
</dbReference>
<dbReference type="InterPro" id="IPR013783">
    <property type="entry name" value="Ig-like_fold"/>
</dbReference>
<dbReference type="InterPro" id="IPR016187">
    <property type="entry name" value="CTDL_fold"/>
</dbReference>
<dbReference type="InterPro" id="IPR000519">
    <property type="entry name" value="P_trefoil_dom"/>
</dbReference>
<dbReference type="InterPro" id="IPR044913">
    <property type="entry name" value="P_trefoil_dom_sf"/>
</dbReference>
<dbReference type="Pfam" id="PF00024">
    <property type="entry name" value="PAN_1"/>
    <property type="match status" value="1"/>
</dbReference>
<gene>
    <name evidence="20" type="primary">LOC118409181</name>
</gene>
<organism evidence="19 20">
    <name type="scientific">Branchiostoma floridae</name>
    <name type="common">Florida lancelet</name>
    <name type="synonym">Amphioxus</name>
    <dbReference type="NCBI Taxonomy" id="7739"/>
    <lineage>
        <taxon>Eukaryota</taxon>
        <taxon>Metazoa</taxon>
        <taxon>Chordata</taxon>
        <taxon>Cephalochordata</taxon>
        <taxon>Leptocardii</taxon>
        <taxon>Amphioxiformes</taxon>
        <taxon>Branchiostomatidae</taxon>
        <taxon>Branchiostoma</taxon>
    </lineage>
</organism>
<dbReference type="GO" id="GO:0010185">
    <property type="term" value="P:regulation of cellular defense response"/>
    <property type="evidence" value="ECO:0007669"/>
    <property type="project" value="UniProtKB-ARBA"/>
</dbReference>
<dbReference type="Pfam" id="PF22633">
    <property type="entry name" value="F5_F8_type_C_2"/>
    <property type="match status" value="1"/>
</dbReference>
<dbReference type="SMART" id="SM00603">
    <property type="entry name" value="LCCL"/>
    <property type="match status" value="1"/>
</dbReference>
<dbReference type="SUPFAM" id="SSF69848">
    <property type="entry name" value="LCCL domain"/>
    <property type="match status" value="1"/>
</dbReference>
<dbReference type="CDD" id="cd00063">
    <property type="entry name" value="FN3"/>
    <property type="match status" value="2"/>
</dbReference>
<evidence type="ECO:0000256" key="8">
    <source>
        <dbReference type="ARBA" id="ARBA00023157"/>
    </source>
</evidence>
<dbReference type="PROSITE" id="PS50948">
    <property type="entry name" value="PAN"/>
    <property type="match status" value="1"/>
</dbReference>
<dbReference type="Pfam" id="PF00059">
    <property type="entry name" value="Lectin_C"/>
    <property type="match status" value="1"/>
</dbReference>
<feature type="domain" description="P-type" evidence="18">
    <location>
        <begin position="671"/>
        <end position="713"/>
    </location>
</feature>
<evidence type="ECO:0000256" key="2">
    <source>
        <dbReference type="ARBA" id="ARBA00010147"/>
    </source>
</evidence>
<evidence type="ECO:0000313" key="20">
    <source>
        <dbReference type="RefSeq" id="XP_035665943.1"/>
    </source>
</evidence>
<dbReference type="Pfam" id="PF00754">
    <property type="entry name" value="F5_F8_type_C"/>
    <property type="match status" value="1"/>
</dbReference>
<dbReference type="InterPro" id="IPR003961">
    <property type="entry name" value="FN3_dom"/>
</dbReference>
<keyword evidence="9" id="KW-0325">Glycoprotein</keyword>
<feature type="domain" description="C-type lectin" evidence="13">
    <location>
        <begin position="321"/>
        <end position="441"/>
    </location>
</feature>
<dbReference type="Pfam" id="PF00041">
    <property type="entry name" value="fn3"/>
    <property type="match status" value="2"/>
</dbReference>
<dbReference type="SMART" id="SM00607">
    <property type="entry name" value="FTP"/>
    <property type="match status" value="1"/>
</dbReference>
<feature type="domain" description="Apple" evidence="16">
    <location>
        <begin position="1023"/>
        <end position="1101"/>
    </location>
</feature>
<evidence type="ECO:0000256" key="9">
    <source>
        <dbReference type="ARBA" id="ARBA00023180"/>
    </source>
</evidence>
<dbReference type="InterPro" id="IPR016186">
    <property type="entry name" value="C-type_lectin-like/link_sf"/>
</dbReference>
<dbReference type="PANTHER" id="PTHR45713:SF6">
    <property type="entry name" value="F5_8 TYPE C DOMAIN-CONTAINING PROTEIN"/>
    <property type="match status" value="1"/>
</dbReference>
<evidence type="ECO:0000256" key="4">
    <source>
        <dbReference type="ARBA" id="ARBA00022723"/>
    </source>
</evidence>
<feature type="domain" description="Fibronectin type-III" evidence="15">
    <location>
        <begin position="1338"/>
        <end position="1424"/>
    </location>
</feature>
<evidence type="ECO:0000313" key="19">
    <source>
        <dbReference type="Proteomes" id="UP000001554"/>
    </source>
</evidence>
<feature type="compositionally biased region" description="Polar residues" evidence="11">
    <location>
        <begin position="1540"/>
        <end position="1549"/>
    </location>
</feature>
<dbReference type="Pfam" id="PF03815">
    <property type="entry name" value="LCCL"/>
    <property type="match status" value="1"/>
</dbReference>
<dbReference type="InterPro" id="IPR001304">
    <property type="entry name" value="C-type_lectin-like"/>
</dbReference>
<keyword evidence="7" id="KW-0654">Proteoglycan</keyword>
<dbReference type="CDD" id="cd01099">
    <property type="entry name" value="PAN_AP_HGF"/>
    <property type="match status" value="1"/>
</dbReference>
<dbReference type="InterPro" id="IPR004043">
    <property type="entry name" value="LCCL"/>
</dbReference>
<feature type="disulfide bond" evidence="10">
    <location>
        <begin position="683"/>
        <end position="698"/>
    </location>
</feature>
<evidence type="ECO:0000259" key="17">
    <source>
        <dbReference type="PROSITE" id="PS50963"/>
    </source>
</evidence>
<keyword evidence="6" id="KW-0106">Calcium</keyword>
<dbReference type="SUPFAM" id="SSF56436">
    <property type="entry name" value="C-type lectin-like"/>
    <property type="match status" value="2"/>
</dbReference>
<evidence type="ECO:0000259" key="18">
    <source>
        <dbReference type="PROSITE" id="PS51448"/>
    </source>
</evidence>
<dbReference type="GO" id="GO:0005540">
    <property type="term" value="F:hyaluronic acid binding"/>
    <property type="evidence" value="ECO:0007669"/>
    <property type="project" value="InterPro"/>
</dbReference>
<reference evidence="19" key="1">
    <citation type="journal article" date="2020" name="Nat. Ecol. Evol.">
        <title>Deeply conserved synteny resolves early events in vertebrate evolution.</title>
        <authorList>
            <person name="Simakov O."/>
            <person name="Marletaz F."/>
            <person name="Yue J.X."/>
            <person name="O'Connell B."/>
            <person name="Jenkins J."/>
            <person name="Brandt A."/>
            <person name="Calef R."/>
            <person name="Tung C.H."/>
            <person name="Huang T.K."/>
            <person name="Schmutz J."/>
            <person name="Satoh N."/>
            <person name="Yu J.K."/>
            <person name="Putnam N.H."/>
            <person name="Green R.E."/>
            <person name="Rokhsar D.S."/>
        </authorList>
    </citation>
    <scope>NUCLEOTIDE SEQUENCE [LARGE SCALE GENOMIC DNA]</scope>
    <source>
        <strain evidence="19">S238N-H82</strain>
    </source>
</reference>
<evidence type="ECO:0000256" key="10">
    <source>
        <dbReference type="PROSITE-ProRule" id="PRU00779"/>
    </source>
</evidence>
<evidence type="ECO:0000259" key="16">
    <source>
        <dbReference type="PROSITE" id="PS50948"/>
    </source>
</evidence>
<dbReference type="InterPro" id="IPR000421">
    <property type="entry name" value="FA58C"/>
</dbReference>
<dbReference type="SUPFAM" id="SSF57492">
    <property type="entry name" value="Trefoil"/>
    <property type="match status" value="1"/>
</dbReference>
<evidence type="ECO:0000256" key="11">
    <source>
        <dbReference type="SAM" id="MobiDB-lite"/>
    </source>
</evidence>
<dbReference type="SUPFAM" id="SSF57414">
    <property type="entry name" value="Hairpin loop containing domain-like"/>
    <property type="match status" value="1"/>
</dbReference>
<feature type="domain" description="F5/8 type C" evidence="12">
    <location>
        <begin position="464"/>
        <end position="563"/>
    </location>
</feature>
<dbReference type="InterPro" id="IPR051941">
    <property type="entry name" value="BG_Antigen-Binding_Lectin"/>
</dbReference>
<evidence type="ECO:0000259" key="12">
    <source>
        <dbReference type="PROSITE" id="PS50022"/>
    </source>
</evidence>
<evidence type="ECO:0000256" key="5">
    <source>
        <dbReference type="ARBA" id="ARBA00022734"/>
    </source>
</evidence>
<dbReference type="Pfam" id="PF00193">
    <property type="entry name" value="Xlink"/>
    <property type="match status" value="1"/>
</dbReference>
<dbReference type="PROSITE" id="PS51448">
    <property type="entry name" value="P_TREFOIL_2"/>
    <property type="match status" value="1"/>
</dbReference>
<reference evidence="20" key="2">
    <citation type="submission" date="2025-08" db="UniProtKB">
        <authorList>
            <consortium name="RefSeq"/>
        </authorList>
    </citation>
    <scope>IDENTIFICATION</scope>
    <source>
        <strain evidence="20">S238N-H82</strain>
        <tissue evidence="20">Testes</tissue>
    </source>
</reference>
<dbReference type="GO" id="GO:0001868">
    <property type="term" value="P:regulation of complement activation, lectin pathway"/>
    <property type="evidence" value="ECO:0007669"/>
    <property type="project" value="UniProtKB-ARBA"/>
</dbReference>
<dbReference type="SUPFAM" id="SSF49265">
    <property type="entry name" value="Fibronectin type III"/>
    <property type="match status" value="2"/>
</dbReference>
<keyword evidence="5" id="KW-0430">Lectin</keyword>
<feature type="domain" description="Fibronectin type-III" evidence="15">
    <location>
        <begin position="1425"/>
        <end position="1518"/>
    </location>
</feature>
<dbReference type="GO" id="GO:0042806">
    <property type="term" value="F:fucose binding"/>
    <property type="evidence" value="ECO:0007669"/>
    <property type="project" value="UniProtKB-ARBA"/>
</dbReference>
<dbReference type="PROSITE" id="PS50853">
    <property type="entry name" value="FN3"/>
    <property type="match status" value="2"/>
</dbReference>
<dbReference type="InterPro" id="IPR000538">
    <property type="entry name" value="Link_dom"/>
</dbReference>
<dbReference type="InterPro" id="IPR006585">
    <property type="entry name" value="FTP1"/>
</dbReference>
<evidence type="ECO:0000259" key="13">
    <source>
        <dbReference type="PROSITE" id="PS50041"/>
    </source>
</evidence>
<dbReference type="PROSITE" id="PS50820">
    <property type="entry name" value="LCCL"/>
    <property type="match status" value="1"/>
</dbReference>
<feature type="compositionally biased region" description="Polar residues" evidence="11">
    <location>
        <begin position="726"/>
        <end position="737"/>
    </location>
</feature>
<dbReference type="GeneID" id="118409181"/>
<dbReference type="Proteomes" id="UP000001554">
    <property type="component" value="Chromosome 2"/>
</dbReference>
<dbReference type="GO" id="GO:0046872">
    <property type="term" value="F:metal ion binding"/>
    <property type="evidence" value="ECO:0007669"/>
    <property type="project" value="UniProtKB-KW"/>
</dbReference>
<dbReference type="Gene3D" id="2.60.120.260">
    <property type="entry name" value="Galactose-binding domain-like"/>
    <property type="match status" value="2"/>
</dbReference>
<dbReference type="PROSITE" id="PS50022">
    <property type="entry name" value="FA58C_3"/>
    <property type="match status" value="1"/>
</dbReference>
<feature type="domain" description="Link" evidence="17">
    <location>
        <begin position="574"/>
        <end position="665"/>
    </location>
</feature>
<dbReference type="OrthoDB" id="6155811at2759"/>
<dbReference type="InterPro" id="IPR036116">
    <property type="entry name" value="FN3_sf"/>
</dbReference>
<protein>
    <submittedName>
        <fullName evidence="20">Uncharacterized protein LOC118409181</fullName>
    </submittedName>
</protein>
<evidence type="ECO:0000259" key="14">
    <source>
        <dbReference type="PROSITE" id="PS50820"/>
    </source>
</evidence>
<comment type="similarity">
    <text evidence="2">Belongs to the fucolectin family.</text>
</comment>
<feature type="compositionally biased region" description="Acidic residues" evidence="11">
    <location>
        <begin position="1588"/>
        <end position="1597"/>
    </location>
</feature>
<dbReference type="RefSeq" id="XP_035665943.1">
    <property type="nucleotide sequence ID" value="XM_035810050.1"/>
</dbReference>
<dbReference type="InterPro" id="IPR008979">
    <property type="entry name" value="Galactose-bd-like_sf"/>
</dbReference>
<dbReference type="PROSITE" id="PS50963">
    <property type="entry name" value="LINK_2"/>
    <property type="match status" value="1"/>
</dbReference>
<comment type="function">
    <text evidence="1">Acts as a defensive agent. Recognizes blood group fucosylated oligosaccharides including A, B, H and Lewis B-type antigens. Does not recognize Lewis A antigen and has low affinity for monovalent haptens.</text>
</comment>
<dbReference type="CDD" id="cd00111">
    <property type="entry name" value="Trefoil"/>
    <property type="match status" value="1"/>
</dbReference>
<feature type="compositionally biased region" description="Low complexity" evidence="11">
    <location>
        <begin position="1522"/>
        <end position="1538"/>
    </location>
</feature>
<dbReference type="Pfam" id="PF00088">
    <property type="entry name" value="Trefoil"/>
    <property type="match status" value="1"/>
</dbReference>
<dbReference type="InterPro" id="IPR003609">
    <property type="entry name" value="Pan_app"/>
</dbReference>